<reference evidence="2 3" key="1">
    <citation type="submission" date="2018-09" db="EMBL/GenBank/DDBJ databases">
        <authorList>
            <person name="Livingstone P.G."/>
            <person name="Whitworth D.E."/>
        </authorList>
    </citation>
    <scope>NUCLEOTIDE SEQUENCE [LARGE SCALE GENOMIC DNA]</scope>
    <source>
        <strain evidence="2 3">CA031B</strain>
    </source>
</reference>
<sequence>MPVHEEAALEWRLRLVHGALSRTAAMAARHVWARGGAVMSDDWRRAIDLGLALAGGAELPQDPELPALLRRMAPQVGMAAVDAEAALGSESGTAALVREIHRRTREGTYRLGRAFGASDSLKASGDRTGARKVLEDAMAAEVVPIYRTQLQAYLNHVDDPDDT</sequence>
<evidence type="ECO:0000313" key="3">
    <source>
        <dbReference type="Proteomes" id="UP000278907"/>
    </source>
</evidence>
<accession>A0ABX9QAG0</accession>
<dbReference type="Pfam" id="PF09543">
    <property type="entry name" value="DUF2379"/>
    <property type="match status" value="1"/>
</dbReference>
<proteinExistence type="predicted"/>
<dbReference type="EMBL" id="RAWI01000371">
    <property type="protein sequence ID" value="RKH94761.1"/>
    <property type="molecule type" value="Genomic_DNA"/>
</dbReference>
<keyword evidence="3" id="KW-1185">Reference proteome</keyword>
<protein>
    <submittedName>
        <fullName evidence="2">DUF2379 domain-containing protein</fullName>
    </submittedName>
</protein>
<dbReference type="Proteomes" id="UP000278907">
    <property type="component" value="Unassembled WGS sequence"/>
</dbReference>
<evidence type="ECO:0000313" key="2">
    <source>
        <dbReference type="EMBL" id="RKH94761.1"/>
    </source>
</evidence>
<name>A0ABX9QAG0_9BACT</name>
<feature type="domain" description="DUSAM" evidence="1">
    <location>
        <begin position="42"/>
        <end position="155"/>
    </location>
</feature>
<evidence type="ECO:0000259" key="1">
    <source>
        <dbReference type="Pfam" id="PF09543"/>
    </source>
</evidence>
<organism evidence="2 3">
    <name type="scientific">Corallococcus praedator</name>
    <dbReference type="NCBI Taxonomy" id="2316724"/>
    <lineage>
        <taxon>Bacteria</taxon>
        <taxon>Pseudomonadati</taxon>
        <taxon>Myxococcota</taxon>
        <taxon>Myxococcia</taxon>
        <taxon>Myxococcales</taxon>
        <taxon>Cystobacterineae</taxon>
        <taxon>Myxococcaceae</taxon>
        <taxon>Corallococcus</taxon>
    </lineage>
</organism>
<comment type="caution">
    <text evidence="2">The sequence shown here is derived from an EMBL/GenBank/DDBJ whole genome shotgun (WGS) entry which is preliminary data.</text>
</comment>
<gene>
    <name evidence="2" type="ORF">D7Y13_33010</name>
</gene>
<dbReference type="InterPro" id="IPR011753">
    <property type="entry name" value="DUSAM_dom"/>
</dbReference>
<dbReference type="NCBIfam" id="TIGR02267">
    <property type="entry name" value="DUSAM domain"/>
    <property type="match status" value="1"/>
</dbReference>